<gene>
    <name evidence="6" type="ORF">U5822_09555</name>
</gene>
<comment type="caution">
    <text evidence="6">The sequence shown here is derived from an EMBL/GenBank/DDBJ whole genome shotgun (WGS) entry which is preliminary data.</text>
</comment>
<organism evidence="6 7">
    <name type="scientific">Marinobacter qingdaonensis</name>
    <dbReference type="NCBI Taxonomy" id="3108486"/>
    <lineage>
        <taxon>Bacteria</taxon>
        <taxon>Pseudomonadati</taxon>
        <taxon>Pseudomonadota</taxon>
        <taxon>Gammaproteobacteria</taxon>
        <taxon>Pseudomonadales</taxon>
        <taxon>Marinobacteraceae</taxon>
        <taxon>Marinobacter</taxon>
    </lineage>
</organism>
<dbReference type="InterPro" id="IPR011761">
    <property type="entry name" value="ATP-grasp"/>
</dbReference>
<dbReference type="EMBL" id="JAYDCJ010000003">
    <property type="protein sequence ID" value="MEA1080916.1"/>
    <property type="molecule type" value="Genomic_DNA"/>
</dbReference>
<evidence type="ECO:0000256" key="2">
    <source>
        <dbReference type="ARBA" id="ARBA00022741"/>
    </source>
</evidence>
<dbReference type="Gene3D" id="3.30.470.20">
    <property type="entry name" value="ATP-grasp fold, B domain"/>
    <property type="match status" value="1"/>
</dbReference>
<dbReference type="PANTHER" id="PTHR43585">
    <property type="entry name" value="FUMIPYRROLE BIOSYNTHESIS PROTEIN C"/>
    <property type="match status" value="1"/>
</dbReference>
<dbReference type="InterPro" id="IPR052032">
    <property type="entry name" value="ATP-dep_AA_Ligase"/>
</dbReference>
<accession>A0ABU5NYN3</accession>
<keyword evidence="7" id="KW-1185">Reference proteome</keyword>
<keyword evidence="1" id="KW-0436">Ligase</keyword>
<evidence type="ECO:0000256" key="4">
    <source>
        <dbReference type="PROSITE-ProRule" id="PRU00409"/>
    </source>
</evidence>
<evidence type="ECO:0000313" key="6">
    <source>
        <dbReference type="EMBL" id="MEA1080916.1"/>
    </source>
</evidence>
<protein>
    <recommendedName>
        <fullName evidence="5">ATP-grasp domain-containing protein</fullName>
    </recommendedName>
</protein>
<reference evidence="6 7" key="1">
    <citation type="submission" date="2023-12" db="EMBL/GenBank/DDBJ databases">
        <title>Marinobacter qingdaonensis sp. nov., isolated from the intertidal sediment of Qingdao, PR China.</title>
        <authorList>
            <person name="Li Y."/>
        </authorList>
    </citation>
    <scope>NUCLEOTIDE SEQUENCE [LARGE SCALE GENOMIC DNA]</scope>
    <source>
        <strain evidence="6 7">ASW11-75</strain>
    </source>
</reference>
<dbReference type="SUPFAM" id="SSF56059">
    <property type="entry name" value="Glutathione synthetase ATP-binding domain-like"/>
    <property type="match status" value="1"/>
</dbReference>
<dbReference type="PANTHER" id="PTHR43585:SF2">
    <property type="entry name" value="ATP-GRASP ENZYME FSQD"/>
    <property type="match status" value="1"/>
</dbReference>
<keyword evidence="3 4" id="KW-0067">ATP-binding</keyword>
<dbReference type="Proteomes" id="UP001305746">
    <property type="component" value="Unassembled WGS sequence"/>
</dbReference>
<name>A0ABU5NYN3_9GAMM</name>
<sequence>MNNTLVVLAHVPTEAVNRGFLPAADALGLGVILLTDQASAHHRYFSQPNLPAYPVQIIQCDVFNPVSVLDALSDLPAPAGVFSNSDHLQTTTALTAAYLGLPGKDWRCCYRAKNKAAMRQHLSASGADACWFRTVWESESLEPAAISAPYPCIAKPREGVGSLNVRLLESAEQLRSFADGFWQAHPGQPLLLEEFLTGPLLTLETLGDGDRLIGLGGFEVTLSAPPHFVELEATWVPYTEVHPHLPQMLEQVQRLGVGFGACHSEFAITPEGPRLIEVNYRTVGDGREFLLDRMMDRQLFQTILQIHLGHAFNAPSAGSAAKIRYLGTPRAGTIQRAPLAREESLSDGIAEFTPLKVEGDSVQLTHSNRDYLGVLRLFANDHTEVEAKLQSWTAELETAWEIG</sequence>
<evidence type="ECO:0000313" key="7">
    <source>
        <dbReference type="Proteomes" id="UP001305746"/>
    </source>
</evidence>
<evidence type="ECO:0000256" key="1">
    <source>
        <dbReference type="ARBA" id="ARBA00022598"/>
    </source>
</evidence>
<evidence type="ECO:0000259" key="5">
    <source>
        <dbReference type="PROSITE" id="PS50975"/>
    </source>
</evidence>
<keyword evidence="2 4" id="KW-0547">Nucleotide-binding</keyword>
<dbReference type="RefSeq" id="WP_322855398.1">
    <property type="nucleotide sequence ID" value="NZ_JAYDCJ010000003.1"/>
</dbReference>
<proteinExistence type="predicted"/>
<evidence type="ECO:0000256" key="3">
    <source>
        <dbReference type="ARBA" id="ARBA00022840"/>
    </source>
</evidence>
<feature type="domain" description="ATP-grasp" evidence="5">
    <location>
        <begin position="119"/>
        <end position="308"/>
    </location>
</feature>
<dbReference type="PROSITE" id="PS50975">
    <property type="entry name" value="ATP_GRASP"/>
    <property type="match status" value="1"/>
</dbReference>